<dbReference type="Pfam" id="PF04968">
    <property type="entry name" value="CHORD"/>
    <property type="match status" value="2"/>
</dbReference>
<keyword evidence="1" id="KW-0479">Metal-binding</keyword>
<dbReference type="SUPFAM" id="SSF49764">
    <property type="entry name" value="HSP20-like chaperones"/>
    <property type="match status" value="1"/>
</dbReference>
<dbReference type="CDD" id="cd06488">
    <property type="entry name" value="p23_melusin_like"/>
    <property type="match status" value="1"/>
</dbReference>
<evidence type="ECO:0000259" key="5">
    <source>
        <dbReference type="PROSITE" id="PS51203"/>
    </source>
</evidence>
<reference evidence="8" key="1">
    <citation type="journal article" date="2004" name="Nature">
        <title>Genome duplication in the teleost fish Tetraodon nigroviridis reveals the early vertebrate proto-karyotype.</title>
        <authorList>
            <person name="Jaillon O."/>
            <person name="Aury J.-M."/>
            <person name="Brunet F."/>
            <person name="Petit J.-L."/>
            <person name="Stange-Thomann N."/>
            <person name="Mauceli E."/>
            <person name="Bouneau L."/>
            <person name="Fischer C."/>
            <person name="Ozouf-Costaz C."/>
            <person name="Bernot A."/>
            <person name="Nicaud S."/>
            <person name="Jaffe D."/>
            <person name="Fisher S."/>
            <person name="Lutfalla G."/>
            <person name="Dossat C."/>
            <person name="Segurens B."/>
            <person name="Dasilva C."/>
            <person name="Salanoubat M."/>
            <person name="Levy M."/>
            <person name="Boudet N."/>
            <person name="Castellano S."/>
            <person name="Anthouard V."/>
            <person name="Jubin C."/>
            <person name="Castelli V."/>
            <person name="Katinka M."/>
            <person name="Vacherie B."/>
            <person name="Biemont C."/>
            <person name="Skalli Z."/>
            <person name="Cattolico L."/>
            <person name="Poulain J."/>
            <person name="De Berardinis V."/>
            <person name="Cruaud C."/>
            <person name="Duprat S."/>
            <person name="Brottier P."/>
            <person name="Coutanceau J.-P."/>
            <person name="Gouzy J."/>
            <person name="Parra G."/>
            <person name="Lardier G."/>
            <person name="Chapple C."/>
            <person name="McKernan K.J."/>
            <person name="McEwan P."/>
            <person name="Bosak S."/>
            <person name="Kellis M."/>
            <person name="Volff J.-N."/>
            <person name="Guigo R."/>
            <person name="Zody M.C."/>
            <person name="Mesirov J."/>
            <person name="Lindblad-Toh K."/>
            <person name="Birren B."/>
            <person name="Nusbaum C."/>
            <person name="Kahn D."/>
            <person name="Robinson-Rechavi M."/>
            <person name="Laudet V."/>
            <person name="Schachter V."/>
            <person name="Quetier F."/>
            <person name="Saurin W."/>
            <person name="Scarpelli C."/>
            <person name="Wincker P."/>
            <person name="Lander E.S."/>
            <person name="Weissenbach J."/>
            <person name="Roest Crollius H."/>
        </authorList>
    </citation>
    <scope>NUCLEOTIDE SEQUENCE [LARGE SCALE GENOMIC DNA]</scope>
</reference>
<keyword evidence="3" id="KW-0862">Zinc</keyword>
<dbReference type="InParanoid" id="H3CDF0"/>
<evidence type="ECO:0000256" key="4">
    <source>
        <dbReference type="SAM" id="MobiDB-lite"/>
    </source>
</evidence>
<dbReference type="Pfam" id="PF04969">
    <property type="entry name" value="CS"/>
    <property type="match status" value="1"/>
</dbReference>
<dbReference type="InterPro" id="IPR039790">
    <property type="entry name" value="CHRD1"/>
</dbReference>
<keyword evidence="8" id="KW-1185">Reference proteome</keyword>
<dbReference type="PANTHER" id="PTHR46983:SF2">
    <property type="entry name" value="INTEGRIN SUBUNIT BETA 1 BINDING PROTEIN 2"/>
    <property type="match status" value="1"/>
</dbReference>
<dbReference type="GeneTree" id="ENSGT00940000159429"/>
<dbReference type="PROSITE" id="PS51203">
    <property type="entry name" value="CS"/>
    <property type="match status" value="1"/>
</dbReference>
<feature type="region of interest" description="Disordered" evidence="4">
    <location>
        <begin position="61"/>
        <end position="117"/>
    </location>
</feature>
<accession>H3CDF0</accession>
<dbReference type="FunCoup" id="H3CDF0">
    <property type="interactions" value="1122"/>
</dbReference>
<dbReference type="InterPro" id="IPR008978">
    <property type="entry name" value="HSP20-like_chaperone"/>
</dbReference>
<dbReference type="Ensembl" id="ENSTNIT00000006422.1">
    <property type="protein sequence ID" value="ENSTNIP00000006273.1"/>
    <property type="gene ID" value="ENSTNIG00000003676.1"/>
</dbReference>
<proteinExistence type="predicted"/>
<dbReference type="InterPro" id="IPR007052">
    <property type="entry name" value="CS_dom"/>
</dbReference>
<feature type="region of interest" description="Disordered" evidence="4">
    <location>
        <begin position="302"/>
        <end position="402"/>
    </location>
</feature>
<feature type="compositionally biased region" description="Basic and acidic residues" evidence="4">
    <location>
        <begin position="361"/>
        <end position="371"/>
    </location>
</feature>
<dbReference type="PANTHER" id="PTHR46983">
    <property type="entry name" value="CYSTEINE AND HISTIDINE-RICH DOMAIN-CONTAINING PROTEIN 1"/>
    <property type="match status" value="1"/>
</dbReference>
<feature type="compositionally biased region" description="Basic and acidic residues" evidence="4">
    <location>
        <begin position="97"/>
        <end position="112"/>
    </location>
</feature>
<dbReference type="STRING" id="99883.ENSTNIP00000006273"/>
<dbReference type="Gene3D" id="2.60.40.790">
    <property type="match status" value="1"/>
</dbReference>
<evidence type="ECO:0000256" key="2">
    <source>
        <dbReference type="ARBA" id="ARBA00022737"/>
    </source>
</evidence>
<evidence type="ECO:0000313" key="8">
    <source>
        <dbReference type="Proteomes" id="UP000007303"/>
    </source>
</evidence>
<feature type="compositionally biased region" description="Acidic residues" evidence="4">
    <location>
        <begin position="331"/>
        <end position="344"/>
    </location>
</feature>
<dbReference type="HOGENOM" id="CLU_040079_0_0_1"/>
<dbReference type="GO" id="GO:0046872">
    <property type="term" value="F:metal ion binding"/>
    <property type="evidence" value="ECO:0007669"/>
    <property type="project" value="UniProtKB-KW"/>
</dbReference>
<reference evidence="7" key="2">
    <citation type="submission" date="2025-08" db="UniProtKB">
        <authorList>
            <consortium name="Ensembl"/>
        </authorList>
    </citation>
    <scope>IDENTIFICATION</scope>
</reference>
<sequence>MALLCYNKGCGQEFDVQQNQDGSCLFHPGVPIFHDALKGWSCCRKRTTDFSEFLSIQGCTRGRHSNEKPQRPEASERAGAKPAEIIYQGPQPAQAAQRDRPRRSPDEPRTELPLKVAPSLAQALEELHLSRKAEREKQDAPAILPGTRCKNPGCKTVYQGPETEGDSCRHHPGAPVFHEGFKSWSCCSIRTTDFSSFLEQRGCSSGSHCWSSRKDQRKVSCRHDWHQTSSSVVVSVYARTADPAQSRVEANSTLLSCQVRFEEDKVFQRTFHLWGLVDVSRSAVNLLPSKVEIVLRKAQPGSWGRLEDPDRPAEPEPQEQLEEPVQACWDIADDDISDSDEEWAYDAPQEPASSQGTQGLRMKDVEDEMRRAAKQRRQQEEEEEALRRQEAAEGYEDLPALE</sequence>
<protein>
    <submittedName>
        <fullName evidence="7">Zgc:92429</fullName>
    </submittedName>
</protein>
<keyword evidence="2" id="KW-0677">Repeat</keyword>
<reference evidence="7" key="3">
    <citation type="submission" date="2025-09" db="UniProtKB">
        <authorList>
            <consortium name="Ensembl"/>
        </authorList>
    </citation>
    <scope>IDENTIFICATION</scope>
</reference>
<dbReference type="InterPro" id="IPR007051">
    <property type="entry name" value="CHORD_dom"/>
</dbReference>
<evidence type="ECO:0000259" key="6">
    <source>
        <dbReference type="PROSITE" id="PS51401"/>
    </source>
</evidence>
<feature type="compositionally biased region" description="Basic and acidic residues" evidence="4">
    <location>
        <begin position="305"/>
        <end position="314"/>
    </location>
</feature>
<name>H3CDF0_TETNG</name>
<feature type="domain" description="CS" evidence="5">
    <location>
        <begin position="218"/>
        <end position="307"/>
    </location>
</feature>
<feature type="compositionally biased region" description="Basic and acidic residues" evidence="4">
    <location>
        <begin position="64"/>
        <end position="79"/>
    </location>
</feature>
<evidence type="ECO:0000313" key="7">
    <source>
        <dbReference type="Ensembl" id="ENSTNIP00000006273.1"/>
    </source>
</evidence>
<dbReference type="OMA" id="KHRWVAK"/>
<evidence type="ECO:0000256" key="3">
    <source>
        <dbReference type="ARBA" id="ARBA00022833"/>
    </source>
</evidence>
<evidence type="ECO:0000256" key="1">
    <source>
        <dbReference type="ARBA" id="ARBA00022723"/>
    </source>
</evidence>
<organism evidence="7 8">
    <name type="scientific">Tetraodon nigroviridis</name>
    <name type="common">Spotted green pufferfish</name>
    <name type="synonym">Chelonodon nigroviridis</name>
    <dbReference type="NCBI Taxonomy" id="99883"/>
    <lineage>
        <taxon>Eukaryota</taxon>
        <taxon>Metazoa</taxon>
        <taxon>Chordata</taxon>
        <taxon>Craniata</taxon>
        <taxon>Vertebrata</taxon>
        <taxon>Euteleostomi</taxon>
        <taxon>Actinopterygii</taxon>
        <taxon>Neopterygii</taxon>
        <taxon>Teleostei</taxon>
        <taxon>Neoteleostei</taxon>
        <taxon>Acanthomorphata</taxon>
        <taxon>Eupercaria</taxon>
        <taxon>Tetraodontiformes</taxon>
        <taxon>Tetradontoidea</taxon>
        <taxon>Tetraodontidae</taxon>
        <taxon>Tetraodon</taxon>
    </lineage>
</organism>
<dbReference type="PROSITE" id="PS51401">
    <property type="entry name" value="CHORD"/>
    <property type="match status" value="2"/>
</dbReference>
<feature type="domain" description="CHORD" evidence="6">
    <location>
        <begin position="5"/>
        <end position="64"/>
    </location>
</feature>
<dbReference type="Proteomes" id="UP000007303">
    <property type="component" value="Unassembled WGS sequence"/>
</dbReference>
<dbReference type="FunFam" id="4.10.1130.20:FF:000001">
    <property type="entry name" value="Cysteine and histidine-rich domain-containing protein 1"/>
    <property type="match status" value="1"/>
</dbReference>
<feature type="domain" description="CHORD" evidence="6">
    <location>
        <begin position="149"/>
        <end position="208"/>
    </location>
</feature>
<dbReference type="Gene3D" id="4.10.1130.20">
    <property type="match status" value="2"/>
</dbReference>
<dbReference type="AlphaFoldDB" id="H3CDF0"/>